<dbReference type="EC" id="3.2.2.n1" evidence="3"/>
<proteinExistence type="inferred from homology"/>
<sequence length="185" mass="20771">MSTYTHSVTVFCGSRLGNKPIYQQAAKDLGTGLVQHNLRLVFGGGNVGIMGEISNTMIDLNGAVKGIIPKFLQKKEGEHSRLTDLIITEDMHTRKQILYNEADAFLCLPGGIGTFDEFFEILTWKHLQLHNKPIIIVNIDNWAEIVIKQLHIIVEQDFADSSILELFEIIDDVPSTLNRLKEVLV</sequence>
<evidence type="ECO:0000256" key="2">
    <source>
        <dbReference type="ARBA" id="ARBA00006763"/>
    </source>
</evidence>
<dbReference type="GO" id="GO:0008714">
    <property type="term" value="F:AMP nucleosidase activity"/>
    <property type="evidence" value="ECO:0007669"/>
    <property type="project" value="UniProtKB-EC"/>
</dbReference>
<accession>A0A251ZTU6</accession>
<dbReference type="RefSeq" id="WP_086632503.1">
    <property type="nucleotide sequence ID" value="NZ_JOPB01000008.1"/>
</dbReference>
<dbReference type="GO" id="GO:0005829">
    <property type="term" value="C:cytosol"/>
    <property type="evidence" value="ECO:0007669"/>
    <property type="project" value="TreeGrafter"/>
</dbReference>
<dbReference type="PANTHER" id="PTHR31223:SF70">
    <property type="entry name" value="LOG FAMILY PROTEIN YJL055W"/>
    <property type="match status" value="1"/>
</dbReference>
<comment type="catalytic activity">
    <reaction evidence="1">
        <text>AMP + H2O = D-ribose 5-phosphate + adenine</text>
        <dbReference type="Rhea" id="RHEA:20129"/>
        <dbReference type="ChEBI" id="CHEBI:15377"/>
        <dbReference type="ChEBI" id="CHEBI:16708"/>
        <dbReference type="ChEBI" id="CHEBI:78346"/>
        <dbReference type="ChEBI" id="CHEBI:456215"/>
        <dbReference type="EC" id="3.2.2.4"/>
    </reaction>
</comment>
<keyword evidence="3" id="KW-0203">Cytokinin biosynthesis</keyword>
<evidence type="ECO:0000256" key="3">
    <source>
        <dbReference type="RuleBase" id="RU363015"/>
    </source>
</evidence>
<protein>
    <recommendedName>
        <fullName evidence="3">Cytokinin riboside 5'-monophosphate phosphoribohydrolase</fullName>
        <ecNumber evidence="3">3.2.2.n1</ecNumber>
    </recommendedName>
</protein>
<dbReference type="PANTHER" id="PTHR31223">
    <property type="entry name" value="LOG FAMILY PROTEIN YJL055W"/>
    <property type="match status" value="1"/>
</dbReference>
<dbReference type="NCBIfam" id="TIGR00730">
    <property type="entry name" value="Rossman fold protein, TIGR00730 family"/>
    <property type="match status" value="1"/>
</dbReference>
<organism evidence="4 5">
    <name type="scientific">Commensalibacter intestini</name>
    <dbReference type="NCBI Taxonomy" id="479936"/>
    <lineage>
        <taxon>Bacteria</taxon>
        <taxon>Pseudomonadati</taxon>
        <taxon>Pseudomonadota</taxon>
        <taxon>Alphaproteobacteria</taxon>
        <taxon>Acetobacterales</taxon>
        <taxon>Acetobacteraceae</taxon>
    </lineage>
</organism>
<dbReference type="Gene3D" id="3.40.50.450">
    <property type="match status" value="1"/>
</dbReference>
<comment type="caution">
    <text evidence="4">The sequence shown here is derived from an EMBL/GenBank/DDBJ whole genome shotgun (WGS) entry which is preliminary data.</text>
</comment>
<dbReference type="InterPro" id="IPR031100">
    <property type="entry name" value="LOG_fam"/>
</dbReference>
<dbReference type="Pfam" id="PF03641">
    <property type="entry name" value="Lysine_decarbox"/>
    <property type="match status" value="1"/>
</dbReference>
<evidence type="ECO:0000313" key="5">
    <source>
        <dbReference type="Proteomes" id="UP000194946"/>
    </source>
</evidence>
<dbReference type="Proteomes" id="UP000194946">
    <property type="component" value="Unassembled WGS sequence"/>
</dbReference>
<name>A0A251ZTU6_9PROT</name>
<evidence type="ECO:0000313" key="4">
    <source>
        <dbReference type="EMBL" id="OUI78090.1"/>
    </source>
</evidence>
<evidence type="ECO:0000256" key="1">
    <source>
        <dbReference type="ARBA" id="ARBA00000274"/>
    </source>
</evidence>
<dbReference type="SUPFAM" id="SSF102405">
    <property type="entry name" value="MCP/YpsA-like"/>
    <property type="match status" value="1"/>
</dbReference>
<reference evidence="5" key="1">
    <citation type="submission" date="2014-06" db="EMBL/GenBank/DDBJ databases">
        <authorList>
            <person name="Winans N.J."/>
            <person name="Newell P.D."/>
            <person name="Douglas A.E."/>
        </authorList>
    </citation>
    <scope>NUCLEOTIDE SEQUENCE [LARGE SCALE GENOMIC DNA]</scope>
    <source>
        <strain evidence="5">DmL_052</strain>
    </source>
</reference>
<comment type="similarity">
    <text evidence="2 3">Belongs to the LOG family.</text>
</comment>
<keyword evidence="5" id="KW-1185">Reference proteome</keyword>
<dbReference type="EMBL" id="JOPB01000008">
    <property type="protein sequence ID" value="OUI78090.1"/>
    <property type="molecule type" value="Genomic_DNA"/>
</dbReference>
<gene>
    <name evidence="4" type="ORF">HK18_11155</name>
</gene>
<dbReference type="GO" id="GO:0009691">
    <property type="term" value="P:cytokinin biosynthetic process"/>
    <property type="evidence" value="ECO:0007669"/>
    <property type="project" value="UniProtKB-UniRule"/>
</dbReference>
<keyword evidence="3" id="KW-0378">Hydrolase</keyword>
<dbReference type="InterPro" id="IPR005269">
    <property type="entry name" value="LOG"/>
</dbReference>
<dbReference type="AlphaFoldDB" id="A0A251ZTU6"/>